<reference evidence="1 3" key="2">
    <citation type="journal article" date="2018" name="Plant J.">
        <title>The Physcomitrella patens chromosome-scale assembly reveals moss genome structure and evolution.</title>
        <authorList>
            <person name="Lang D."/>
            <person name="Ullrich K.K."/>
            <person name="Murat F."/>
            <person name="Fuchs J."/>
            <person name="Jenkins J."/>
            <person name="Haas F.B."/>
            <person name="Piednoel M."/>
            <person name="Gundlach H."/>
            <person name="Van Bel M."/>
            <person name="Meyberg R."/>
            <person name="Vives C."/>
            <person name="Morata J."/>
            <person name="Symeonidi A."/>
            <person name="Hiss M."/>
            <person name="Muchero W."/>
            <person name="Kamisugi Y."/>
            <person name="Saleh O."/>
            <person name="Blanc G."/>
            <person name="Decker E.L."/>
            <person name="van Gessel N."/>
            <person name="Grimwood J."/>
            <person name="Hayes R.D."/>
            <person name="Graham S.W."/>
            <person name="Gunter L.E."/>
            <person name="McDaniel S.F."/>
            <person name="Hoernstein S.N.W."/>
            <person name="Larsson A."/>
            <person name="Li F.W."/>
            <person name="Perroud P.F."/>
            <person name="Phillips J."/>
            <person name="Ranjan P."/>
            <person name="Rokshar D.S."/>
            <person name="Rothfels C.J."/>
            <person name="Schneider L."/>
            <person name="Shu S."/>
            <person name="Stevenson D.W."/>
            <person name="Thummler F."/>
            <person name="Tillich M."/>
            <person name="Villarreal Aguilar J.C."/>
            <person name="Widiez T."/>
            <person name="Wong G.K."/>
            <person name="Wymore A."/>
            <person name="Zhang Y."/>
            <person name="Zimmer A.D."/>
            <person name="Quatrano R.S."/>
            <person name="Mayer K.F.X."/>
            <person name="Goodstein D."/>
            <person name="Casacuberta J.M."/>
            <person name="Vandepoele K."/>
            <person name="Reski R."/>
            <person name="Cuming A.C."/>
            <person name="Tuskan G.A."/>
            <person name="Maumus F."/>
            <person name="Salse J."/>
            <person name="Schmutz J."/>
            <person name="Rensing S.A."/>
        </authorList>
    </citation>
    <scope>NUCLEOTIDE SEQUENCE [LARGE SCALE GENOMIC DNA]</scope>
    <source>
        <strain evidence="2 3">cv. Gransden 2004</strain>
    </source>
</reference>
<proteinExistence type="predicted"/>
<reference evidence="1 3" key="1">
    <citation type="journal article" date="2008" name="Science">
        <title>The Physcomitrella genome reveals evolutionary insights into the conquest of land by plants.</title>
        <authorList>
            <person name="Rensing S."/>
            <person name="Lang D."/>
            <person name="Zimmer A."/>
            <person name="Terry A."/>
            <person name="Salamov A."/>
            <person name="Shapiro H."/>
            <person name="Nishiyama T."/>
            <person name="Perroud P.-F."/>
            <person name="Lindquist E."/>
            <person name="Kamisugi Y."/>
            <person name="Tanahashi T."/>
            <person name="Sakakibara K."/>
            <person name="Fujita T."/>
            <person name="Oishi K."/>
            <person name="Shin-I T."/>
            <person name="Kuroki Y."/>
            <person name="Toyoda A."/>
            <person name="Suzuki Y."/>
            <person name="Hashimoto A."/>
            <person name="Yamaguchi K."/>
            <person name="Sugano A."/>
            <person name="Kohara Y."/>
            <person name="Fujiyama A."/>
            <person name="Anterola A."/>
            <person name="Aoki S."/>
            <person name="Ashton N."/>
            <person name="Barbazuk W.B."/>
            <person name="Barker E."/>
            <person name="Bennetzen J."/>
            <person name="Bezanilla M."/>
            <person name="Blankenship R."/>
            <person name="Cho S.H."/>
            <person name="Dutcher S."/>
            <person name="Estelle M."/>
            <person name="Fawcett J.A."/>
            <person name="Gundlach H."/>
            <person name="Hanada K."/>
            <person name="Heyl A."/>
            <person name="Hicks K.A."/>
            <person name="Hugh J."/>
            <person name="Lohr M."/>
            <person name="Mayer K."/>
            <person name="Melkozernov A."/>
            <person name="Murata T."/>
            <person name="Nelson D."/>
            <person name="Pils B."/>
            <person name="Prigge M."/>
            <person name="Reiss B."/>
            <person name="Renner T."/>
            <person name="Rombauts S."/>
            <person name="Rushton P."/>
            <person name="Sanderfoot A."/>
            <person name="Schween G."/>
            <person name="Shiu S.-H."/>
            <person name="Stueber K."/>
            <person name="Theodoulou F.L."/>
            <person name="Tu H."/>
            <person name="Van de Peer Y."/>
            <person name="Verrier P.J."/>
            <person name="Waters E."/>
            <person name="Wood A."/>
            <person name="Yang L."/>
            <person name="Cove D."/>
            <person name="Cuming A."/>
            <person name="Hasebe M."/>
            <person name="Lucas S."/>
            <person name="Mishler D.B."/>
            <person name="Reski R."/>
            <person name="Grigoriev I."/>
            <person name="Quatrano R.S."/>
            <person name="Boore J.L."/>
        </authorList>
    </citation>
    <scope>NUCLEOTIDE SEQUENCE [LARGE SCALE GENOMIC DNA]</scope>
    <source>
        <strain evidence="2 3">cv. Gransden 2004</strain>
    </source>
</reference>
<reference evidence="2" key="3">
    <citation type="submission" date="2020-12" db="UniProtKB">
        <authorList>
            <consortium name="EnsemblPlants"/>
        </authorList>
    </citation>
    <scope>IDENTIFICATION</scope>
</reference>
<evidence type="ECO:0000313" key="3">
    <source>
        <dbReference type="Proteomes" id="UP000006727"/>
    </source>
</evidence>
<dbReference type="EMBL" id="ABEU02000011">
    <property type="protein sequence ID" value="PNR45609.1"/>
    <property type="molecule type" value="Genomic_DNA"/>
</dbReference>
<organism evidence="1">
    <name type="scientific">Physcomitrium patens</name>
    <name type="common">Spreading-leaved earth moss</name>
    <name type="synonym">Physcomitrella patens</name>
    <dbReference type="NCBI Taxonomy" id="3218"/>
    <lineage>
        <taxon>Eukaryota</taxon>
        <taxon>Viridiplantae</taxon>
        <taxon>Streptophyta</taxon>
        <taxon>Embryophyta</taxon>
        <taxon>Bryophyta</taxon>
        <taxon>Bryophytina</taxon>
        <taxon>Bryopsida</taxon>
        <taxon>Funariidae</taxon>
        <taxon>Funariales</taxon>
        <taxon>Funariaceae</taxon>
        <taxon>Physcomitrium</taxon>
    </lineage>
</organism>
<protein>
    <submittedName>
        <fullName evidence="1 2">Uncharacterized protein</fullName>
    </submittedName>
</protein>
<sequence>MKVFDKLMICNDNTRKHRFIYDELFIVVFKIYLNKEIFRELILDLKHYFYAIKDSVVIQHIQESEDIASITFDVVTFDEVKKDDKSFYERLTIPQKNGSCFTKHVSNEKNNLGDLSHLNLVKYFYTTKEEKDKAIMDLDNVKDQNQNKEVVLMDVLCKSKESMLIITIPN</sequence>
<dbReference type="InParanoid" id="A0A2K1JVQ4"/>
<gene>
    <name evidence="1" type="ORF">PHYPA_015380</name>
</gene>
<dbReference type="Proteomes" id="UP000006727">
    <property type="component" value="Chromosome 11"/>
</dbReference>
<evidence type="ECO:0000313" key="1">
    <source>
        <dbReference type="EMBL" id="PNR45609.1"/>
    </source>
</evidence>
<dbReference type="AlphaFoldDB" id="A0A2K1JVQ4"/>
<evidence type="ECO:0000313" key="2">
    <source>
        <dbReference type="EnsemblPlants" id="Pp3c11_22193V3.1"/>
    </source>
</evidence>
<dbReference type="EnsemblPlants" id="Pp3c11_22193V3.1">
    <property type="protein sequence ID" value="Pp3c11_22193V3.1"/>
    <property type="gene ID" value="Pp3c11_22193"/>
</dbReference>
<accession>A0A2K1JVQ4</accession>
<name>A0A2K1JVQ4_PHYPA</name>
<dbReference type="Gramene" id="Pp3c11_22193V3.1">
    <property type="protein sequence ID" value="Pp3c11_22193V3.1"/>
    <property type="gene ID" value="Pp3c11_22193"/>
</dbReference>
<keyword evidence="3" id="KW-1185">Reference proteome</keyword>